<keyword evidence="3" id="KW-1185">Reference proteome</keyword>
<proteinExistence type="predicted"/>
<feature type="chain" id="PRO_5038623529" evidence="1">
    <location>
        <begin position="25"/>
        <end position="123"/>
    </location>
</feature>
<evidence type="ECO:0000256" key="1">
    <source>
        <dbReference type="SAM" id="SignalP"/>
    </source>
</evidence>
<dbReference type="AlphaFoldDB" id="A0A7W3LLZ9"/>
<feature type="signal peptide" evidence="1">
    <location>
        <begin position="1"/>
        <end position="24"/>
    </location>
</feature>
<protein>
    <submittedName>
        <fullName evidence="2">Uncharacterized protein</fullName>
    </submittedName>
</protein>
<evidence type="ECO:0000313" key="3">
    <source>
        <dbReference type="Proteomes" id="UP000572680"/>
    </source>
</evidence>
<organism evidence="2 3">
    <name type="scientific">Actinomadura namibiensis</name>
    <dbReference type="NCBI Taxonomy" id="182080"/>
    <lineage>
        <taxon>Bacteria</taxon>
        <taxon>Bacillati</taxon>
        <taxon>Actinomycetota</taxon>
        <taxon>Actinomycetes</taxon>
        <taxon>Streptosporangiales</taxon>
        <taxon>Thermomonosporaceae</taxon>
        <taxon>Actinomadura</taxon>
    </lineage>
</organism>
<dbReference type="InterPro" id="IPR006311">
    <property type="entry name" value="TAT_signal"/>
</dbReference>
<dbReference type="RefSeq" id="WP_182842956.1">
    <property type="nucleotide sequence ID" value="NZ_BAAALP010000057.1"/>
</dbReference>
<comment type="caution">
    <text evidence="2">The sequence shown here is derived from an EMBL/GenBank/DDBJ whole genome shotgun (WGS) entry which is preliminary data.</text>
</comment>
<dbReference type="EMBL" id="JACJIA010000002">
    <property type="protein sequence ID" value="MBA8950558.1"/>
    <property type="molecule type" value="Genomic_DNA"/>
</dbReference>
<reference evidence="2 3" key="1">
    <citation type="submission" date="2020-08" db="EMBL/GenBank/DDBJ databases">
        <title>Genomic Encyclopedia of Type Strains, Phase IV (KMG-IV): sequencing the most valuable type-strain genomes for metagenomic binning, comparative biology and taxonomic classification.</title>
        <authorList>
            <person name="Goeker M."/>
        </authorList>
    </citation>
    <scope>NUCLEOTIDE SEQUENCE [LARGE SCALE GENOMIC DNA]</scope>
    <source>
        <strain evidence="2 3">DSM 44197</strain>
    </source>
</reference>
<keyword evidence="1" id="KW-0732">Signal</keyword>
<evidence type="ECO:0000313" key="2">
    <source>
        <dbReference type="EMBL" id="MBA8950558.1"/>
    </source>
</evidence>
<dbReference type="PROSITE" id="PS51318">
    <property type="entry name" value="TAT"/>
    <property type="match status" value="1"/>
</dbReference>
<dbReference type="Proteomes" id="UP000572680">
    <property type="component" value="Unassembled WGS sequence"/>
</dbReference>
<name>A0A7W3LLZ9_ACTNM</name>
<gene>
    <name evidence="2" type="ORF">HNR61_002171</name>
</gene>
<accession>A0A7W3LLZ9</accession>
<sequence length="123" mass="13373">MSSTRISVIAAASATALATLTAPAAAQAPAPASASAQAPQVGAKKVHRGHGKCINWSWGDGNVSTTIYFNNHCKQARWLKVWRTGQYWPKCIKVNGKTKGRKKLWDSKPTKIRELSKCVQQRG</sequence>